<organism evidence="6 7">
    <name type="scientific">Desulfofarcimen acetoxidans (strain ATCC 49208 / DSM 771 / KCTC 5769 / VKM B-1644 / 5575)</name>
    <name type="common">Desulfotomaculum acetoxidans</name>
    <dbReference type="NCBI Taxonomy" id="485916"/>
    <lineage>
        <taxon>Bacteria</taxon>
        <taxon>Bacillati</taxon>
        <taxon>Bacillota</taxon>
        <taxon>Clostridia</taxon>
        <taxon>Eubacteriales</taxon>
        <taxon>Peptococcaceae</taxon>
        <taxon>Desulfofarcimen</taxon>
    </lineage>
</organism>
<dbReference type="Proteomes" id="UP000002217">
    <property type="component" value="Chromosome"/>
</dbReference>
<keyword evidence="6" id="KW-0808">Transferase</keyword>
<dbReference type="HOGENOM" id="CLU_065200_1_2_9"/>
<gene>
    <name evidence="6" type="ordered locus">Dtox_0537</name>
</gene>
<evidence type="ECO:0000256" key="1">
    <source>
        <dbReference type="ARBA" id="ARBA00004127"/>
    </source>
</evidence>
<keyword evidence="2 5" id="KW-0812">Transmembrane</keyword>
<evidence type="ECO:0000256" key="3">
    <source>
        <dbReference type="ARBA" id="ARBA00022989"/>
    </source>
</evidence>
<feature type="transmembrane region" description="Helical" evidence="5">
    <location>
        <begin position="12"/>
        <end position="32"/>
    </location>
</feature>
<proteinExistence type="predicted"/>
<dbReference type="RefSeq" id="WP_015756176.1">
    <property type="nucleotide sequence ID" value="NC_013216.1"/>
</dbReference>
<evidence type="ECO:0000256" key="2">
    <source>
        <dbReference type="ARBA" id="ARBA00022692"/>
    </source>
</evidence>
<dbReference type="eggNOG" id="COG2020">
    <property type="taxonomic scope" value="Bacteria"/>
</dbReference>
<comment type="subcellular location">
    <subcellularLocation>
        <location evidence="1">Endomembrane system</location>
        <topology evidence="1">Multi-pass membrane protein</topology>
    </subcellularLocation>
</comment>
<feature type="transmembrane region" description="Helical" evidence="5">
    <location>
        <begin position="83"/>
        <end position="102"/>
    </location>
</feature>
<feature type="transmembrane region" description="Helical" evidence="5">
    <location>
        <begin position="39"/>
        <end position="59"/>
    </location>
</feature>
<evidence type="ECO:0000313" key="6">
    <source>
        <dbReference type="EMBL" id="ACV61457.1"/>
    </source>
</evidence>
<evidence type="ECO:0000313" key="7">
    <source>
        <dbReference type="Proteomes" id="UP000002217"/>
    </source>
</evidence>
<dbReference type="Gene3D" id="1.20.120.1630">
    <property type="match status" value="1"/>
</dbReference>
<sequence length="233" mass="26806">MPNKKGKFKVGQIFTSIIVSLLFIAVILFLAGDWFWIEGWVFIVFWLTMTLSIGIYLSVNDPELLAERSKMPGSDNQKGWDKYYQSFAYVSLIAWVIIMPLDAKRYAWSPYFPVWLKAIGGVALLPSLYFLFQSVATNTFASTMVRIQTERKQHVISTGVYGFVRHPMYLGNLLMLVGTPLMLGSIYGLIIGLIGIFLMAVRIIGEERMLINELEGYEDYKKKIRYRLIPFVW</sequence>
<dbReference type="GO" id="GO:0032259">
    <property type="term" value="P:methylation"/>
    <property type="evidence" value="ECO:0007669"/>
    <property type="project" value="UniProtKB-KW"/>
</dbReference>
<protein>
    <submittedName>
        <fullName evidence="6">Isoprenylcysteine carboxyl methyltransferase</fullName>
    </submittedName>
</protein>
<dbReference type="OrthoDB" id="5471300at2"/>
<keyword evidence="3 5" id="KW-1133">Transmembrane helix</keyword>
<dbReference type="PANTHER" id="PTHR43847">
    <property type="entry name" value="BLL3993 PROTEIN"/>
    <property type="match status" value="1"/>
</dbReference>
<dbReference type="InterPro" id="IPR052527">
    <property type="entry name" value="Metal_cation-efflux_comp"/>
</dbReference>
<dbReference type="AlphaFoldDB" id="C8W602"/>
<dbReference type="EMBL" id="CP001720">
    <property type="protein sequence ID" value="ACV61457.1"/>
    <property type="molecule type" value="Genomic_DNA"/>
</dbReference>
<evidence type="ECO:0000256" key="4">
    <source>
        <dbReference type="ARBA" id="ARBA00023136"/>
    </source>
</evidence>
<feature type="transmembrane region" description="Helical" evidence="5">
    <location>
        <begin position="114"/>
        <end position="132"/>
    </location>
</feature>
<dbReference type="KEGG" id="dae:Dtox_0537"/>
<dbReference type="GO" id="GO:0008168">
    <property type="term" value="F:methyltransferase activity"/>
    <property type="evidence" value="ECO:0007669"/>
    <property type="project" value="UniProtKB-KW"/>
</dbReference>
<feature type="transmembrane region" description="Helical" evidence="5">
    <location>
        <begin position="173"/>
        <end position="201"/>
    </location>
</feature>
<evidence type="ECO:0000256" key="5">
    <source>
        <dbReference type="SAM" id="Phobius"/>
    </source>
</evidence>
<keyword evidence="4 5" id="KW-0472">Membrane</keyword>
<keyword evidence="7" id="KW-1185">Reference proteome</keyword>
<reference evidence="6 7" key="1">
    <citation type="journal article" date="2009" name="Stand. Genomic Sci.">
        <title>Complete genome sequence of Desulfotomaculum acetoxidans type strain (5575).</title>
        <authorList>
            <person name="Spring S."/>
            <person name="Lapidus A."/>
            <person name="Schroder M."/>
            <person name="Gleim D."/>
            <person name="Sims D."/>
            <person name="Meincke L."/>
            <person name="Glavina Del Rio T."/>
            <person name="Tice H."/>
            <person name="Copeland A."/>
            <person name="Cheng J.F."/>
            <person name="Lucas S."/>
            <person name="Chen F."/>
            <person name="Nolan M."/>
            <person name="Bruce D."/>
            <person name="Goodwin L."/>
            <person name="Pitluck S."/>
            <person name="Ivanova N."/>
            <person name="Mavromatis K."/>
            <person name="Mikhailova N."/>
            <person name="Pati A."/>
            <person name="Chen A."/>
            <person name="Palaniappan K."/>
            <person name="Land M."/>
            <person name="Hauser L."/>
            <person name="Chang Y.J."/>
            <person name="Jeffries C.D."/>
            <person name="Chain P."/>
            <person name="Saunders E."/>
            <person name="Brettin T."/>
            <person name="Detter J.C."/>
            <person name="Goker M."/>
            <person name="Bristow J."/>
            <person name="Eisen J.A."/>
            <person name="Markowitz V."/>
            <person name="Hugenholtz P."/>
            <person name="Kyrpides N.C."/>
            <person name="Klenk H.P."/>
            <person name="Han C."/>
        </authorList>
    </citation>
    <scope>NUCLEOTIDE SEQUENCE [LARGE SCALE GENOMIC DNA]</scope>
    <source>
        <strain evidence="7">ATCC 49208 / DSM 771 / VKM B-1644</strain>
    </source>
</reference>
<keyword evidence="6" id="KW-0489">Methyltransferase</keyword>
<dbReference type="STRING" id="485916.Dtox_0537"/>
<dbReference type="InterPro" id="IPR007318">
    <property type="entry name" value="Phopholipid_MeTrfase"/>
</dbReference>
<accession>C8W602</accession>
<dbReference type="GO" id="GO:0012505">
    <property type="term" value="C:endomembrane system"/>
    <property type="evidence" value="ECO:0007669"/>
    <property type="project" value="UniProtKB-SubCell"/>
</dbReference>
<dbReference type="Pfam" id="PF04191">
    <property type="entry name" value="PEMT"/>
    <property type="match status" value="1"/>
</dbReference>
<dbReference type="PANTHER" id="PTHR43847:SF1">
    <property type="entry name" value="BLL3993 PROTEIN"/>
    <property type="match status" value="1"/>
</dbReference>
<name>C8W602_DESAS</name>